<dbReference type="EMBL" id="FNBI01000004">
    <property type="protein sequence ID" value="SDF55412.1"/>
    <property type="molecule type" value="Genomic_DNA"/>
</dbReference>
<feature type="region of interest" description="Disordered" evidence="1">
    <location>
        <begin position="165"/>
        <end position="194"/>
    </location>
</feature>
<accession>A0A1G7M0U1</accession>
<dbReference type="AlphaFoldDB" id="A0A1G7M0U1"/>
<sequence>MPNARARHKPGRVGTPPGTCPSRLPTGRNVTFSQLWRAPMPMRAWPRLPLRCRQSLRWGLPQGSCTRQCCSKCPAVLPEAAFRVADLLVAGFRVQGFPGAVSRNPCPSHHARSRSPPRLCPQRSRTRNLSRSCRYRHPPRRKGRCHSLDPSSMRKAVRAVPCLRSRPTARSQHRAARQRHRADSREPFYRSSRLPRSGCRYRPCRCRNADRRMKHQEGPCRRPKFRRPAIQARSRPLYRRKP</sequence>
<protein>
    <submittedName>
        <fullName evidence="2">Uncharacterized protein</fullName>
    </submittedName>
</protein>
<name>A0A1G7M0U1_9SPHN</name>
<evidence type="ECO:0000313" key="3">
    <source>
        <dbReference type="Proteomes" id="UP000323502"/>
    </source>
</evidence>
<feature type="compositionally biased region" description="Basic residues" evidence="1">
    <location>
        <begin position="171"/>
        <end position="180"/>
    </location>
</feature>
<feature type="region of interest" description="Disordered" evidence="1">
    <location>
        <begin position="213"/>
        <end position="242"/>
    </location>
</feature>
<reference evidence="2 3" key="1">
    <citation type="submission" date="2016-10" db="EMBL/GenBank/DDBJ databases">
        <authorList>
            <person name="Varghese N."/>
            <person name="Submissions S."/>
        </authorList>
    </citation>
    <scope>NUCLEOTIDE SEQUENCE [LARGE SCALE GENOMIC DNA]</scope>
    <source>
        <strain evidence="2 3">S7-754</strain>
    </source>
</reference>
<feature type="region of interest" description="Disordered" evidence="1">
    <location>
        <begin position="101"/>
        <end position="152"/>
    </location>
</feature>
<feature type="region of interest" description="Disordered" evidence="1">
    <location>
        <begin position="1"/>
        <end position="24"/>
    </location>
</feature>
<dbReference type="Proteomes" id="UP000323502">
    <property type="component" value="Unassembled WGS sequence"/>
</dbReference>
<keyword evidence="3" id="KW-1185">Reference proteome</keyword>
<feature type="compositionally biased region" description="Basic residues" evidence="1">
    <location>
        <begin position="124"/>
        <end position="145"/>
    </location>
</feature>
<evidence type="ECO:0000313" key="2">
    <source>
        <dbReference type="EMBL" id="SDF55412.1"/>
    </source>
</evidence>
<feature type="compositionally biased region" description="Basic residues" evidence="1">
    <location>
        <begin position="1"/>
        <end position="11"/>
    </location>
</feature>
<evidence type="ECO:0000256" key="1">
    <source>
        <dbReference type="SAM" id="MobiDB-lite"/>
    </source>
</evidence>
<proteinExistence type="predicted"/>
<organism evidence="2 3">
    <name type="scientific">Sphingomonas carotinifaciens</name>
    <dbReference type="NCBI Taxonomy" id="1166323"/>
    <lineage>
        <taxon>Bacteria</taxon>
        <taxon>Pseudomonadati</taxon>
        <taxon>Pseudomonadota</taxon>
        <taxon>Alphaproteobacteria</taxon>
        <taxon>Sphingomonadales</taxon>
        <taxon>Sphingomonadaceae</taxon>
        <taxon>Sphingomonas</taxon>
    </lineage>
</organism>
<gene>
    <name evidence="2" type="ORF">SAMN05216557_10437</name>
</gene>